<dbReference type="PANTHER" id="PTHR22895">
    <property type="entry name" value="ARMADILLO REPEAT-CONTAINING PROTEIN 6"/>
    <property type="match status" value="1"/>
</dbReference>
<feature type="coiled-coil region" evidence="2">
    <location>
        <begin position="589"/>
        <end position="679"/>
    </location>
</feature>
<dbReference type="GO" id="GO:0005524">
    <property type="term" value="F:ATP binding"/>
    <property type="evidence" value="ECO:0007669"/>
    <property type="project" value="InterPro"/>
</dbReference>
<keyword evidence="6" id="KW-1185">Reference proteome</keyword>
<dbReference type="SMR" id="G4YYF2"/>
<keyword evidence="2" id="KW-0175">Coiled coil</keyword>
<keyword evidence="1" id="KW-0677">Repeat</keyword>
<dbReference type="SUPFAM" id="SSF56112">
    <property type="entry name" value="Protein kinase-like (PK-like)"/>
    <property type="match status" value="1"/>
</dbReference>
<dbReference type="InParanoid" id="G4YYF2"/>
<dbReference type="Pfam" id="PF23744">
    <property type="entry name" value="ARM_LRRK2"/>
    <property type="match status" value="1"/>
</dbReference>
<dbReference type="InterPro" id="IPR016024">
    <property type="entry name" value="ARM-type_fold"/>
</dbReference>
<dbReference type="GeneID" id="20655843"/>
<evidence type="ECO:0000259" key="4">
    <source>
        <dbReference type="PROSITE" id="PS50011"/>
    </source>
</evidence>
<dbReference type="Gene3D" id="1.25.10.10">
    <property type="entry name" value="Leucine-rich Repeat Variant"/>
    <property type="match status" value="1"/>
</dbReference>
<dbReference type="PROSITE" id="PS50011">
    <property type="entry name" value="PROTEIN_KINASE_DOM"/>
    <property type="match status" value="1"/>
</dbReference>
<gene>
    <name evidence="5" type="ORF">PHYSODRAFT_485067</name>
</gene>
<dbReference type="EMBL" id="JH159152">
    <property type="protein sequence ID" value="EGZ23895.1"/>
    <property type="molecule type" value="Genomic_DNA"/>
</dbReference>
<reference evidence="5 6" key="1">
    <citation type="journal article" date="2006" name="Science">
        <title>Phytophthora genome sequences uncover evolutionary origins and mechanisms of pathogenesis.</title>
        <authorList>
            <person name="Tyler B.M."/>
            <person name="Tripathy S."/>
            <person name="Zhang X."/>
            <person name="Dehal P."/>
            <person name="Jiang R.H."/>
            <person name="Aerts A."/>
            <person name="Arredondo F.D."/>
            <person name="Baxter L."/>
            <person name="Bensasson D."/>
            <person name="Beynon J.L."/>
            <person name="Chapman J."/>
            <person name="Damasceno C.M."/>
            <person name="Dorrance A.E."/>
            <person name="Dou D."/>
            <person name="Dickerman A.W."/>
            <person name="Dubchak I.L."/>
            <person name="Garbelotto M."/>
            <person name="Gijzen M."/>
            <person name="Gordon S.G."/>
            <person name="Govers F."/>
            <person name="Grunwald N.J."/>
            <person name="Huang W."/>
            <person name="Ivors K.L."/>
            <person name="Jones R.W."/>
            <person name="Kamoun S."/>
            <person name="Krampis K."/>
            <person name="Lamour K.H."/>
            <person name="Lee M.K."/>
            <person name="McDonald W.H."/>
            <person name="Medina M."/>
            <person name="Meijer H.J."/>
            <person name="Nordberg E.K."/>
            <person name="Maclean D.J."/>
            <person name="Ospina-Giraldo M.D."/>
            <person name="Morris P.F."/>
            <person name="Phuntumart V."/>
            <person name="Putnam N.H."/>
            <person name="Rash S."/>
            <person name="Rose J.K."/>
            <person name="Sakihama Y."/>
            <person name="Salamov A.A."/>
            <person name="Savidor A."/>
            <person name="Scheuring C.F."/>
            <person name="Smith B.M."/>
            <person name="Sobral B.W."/>
            <person name="Terry A."/>
            <person name="Torto-Alalibo T.A."/>
            <person name="Win J."/>
            <person name="Xu Z."/>
            <person name="Zhang H."/>
            <person name="Grigoriev I.V."/>
            <person name="Rokhsar D.S."/>
            <person name="Boore J.L."/>
        </authorList>
    </citation>
    <scope>NUCLEOTIDE SEQUENCE [LARGE SCALE GENOMIC DNA]</scope>
    <source>
        <strain evidence="5 6">P6497</strain>
    </source>
</reference>
<dbReference type="InterPro" id="IPR000719">
    <property type="entry name" value="Prot_kinase_dom"/>
</dbReference>
<dbReference type="Proteomes" id="UP000002640">
    <property type="component" value="Unassembled WGS sequence"/>
</dbReference>
<dbReference type="AlphaFoldDB" id="G4YYF2"/>
<feature type="compositionally biased region" description="Low complexity" evidence="3">
    <location>
        <begin position="202"/>
        <end position="216"/>
    </location>
</feature>
<proteinExistence type="predicted"/>
<dbReference type="SMART" id="SM00185">
    <property type="entry name" value="ARM"/>
    <property type="match status" value="4"/>
</dbReference>
<feature type="region of interest" description="Disordered" evidence="3">
    <location>
        <begin position="201"/>
        <end position="225"/>
    </location>
</feature>
<feature type="coiled-coil region" evidence="2">
    <location>
        <begin position="382"/>
        <end position="437"/>
    </location>
</feature>
<dbReference type="PANTHER" id="PTHR22895:SF0">
    <property type="entry name" value="ARMADILLO REPEAT-CONTAINING PROTEIN 6"/>
    <property type="match status" value="1"/>
</dbReference>
<dbReference type="GO" id="GO:0004672">
    <property type="term" value="F:protein kinase activity"/>
    <property type="evidence" value="ECO:0007669"/>
    <property type="project" value="InterPro"/>
</dbReference>
<feature type="domain" description="Protein kinase" evidence="4">
    <location>
        <begin position="16"/>
        <end position="329"/>
    </location>
</feature>
<organism evidence="5 6">
    <name type="scientific">Phytophthora sojae (strain P6497)</name>
    <name type="common">Soybean stem and root rot agent</name>
    <name type="synonym">Phytophthora megasperma f. sp. glycines</name>
    <dbReference type="NCBI Taxonomy" id="1094619"/>
    <lineage>
        <taxon>Eukaryota</taxon>
        <taxon>Sar</taxon>
        <taxon>Stramenopiles</taxon>
        <taxon>Oomycota</taxon>
        <taxon>Peronosporomycetes</taxon>
        <taxon>Peronosporales</taxon>
        <taxon>Peronosporaceae</taxon>
        <taxon>Phytophthora</taxon>
    </lineage>
</organism>
<dbReference type="KEGG" id="psoj:PHYSODRAFT_485067"/>
<dbReference type="STRING" id="1094619.G4YYF2"/>
<feature type="coiled-coil region" evidence="2">
    <location>
        <begin position="466"/>
        <end position="542"/>
    </location>
</feature>
<evidence type="ECO:0000313" key="6">
    <source>
        <dbReference type="Proteomes" id="UP000002640"/>
    </source>
</evidence>
<dbReference type="OMA" id="IHRWEEE"/>
<dbReference type="InterPro" id="IPR000225">
    <property type="entry name" value="Armadillo"/>
</dbReference>
<evidence type="ECO:0000256" key="2">
    <source>
        <dbReference type="SAM" id="Coils"/>
    </source>
</evidence>
<accession>G4YYF2</accession>
<dbReference type="Gene3D" id="1.10.510.10">
    <property type="entry name" value="Transferase(Phosphotransferase) domain 1"/>
    <property type="match status" value="1"/>
</dbReference>
<evidence type="ECO:0000256" key="1">
    <source>
        <dbReference type="ARBA" id="ARBA00022737"/>
    </source>
</evidence>
<name>G4YYF2_PHYSP</name>
<protein>
    <recommendedName>
        <fullName evidence="4">Protein kinase domain-containing protein</fullName>
    </recommendedName>
</protein>
<evidence type="ECO:0000256" key="3">
    <source>
        <dbReference type="SAM" id="MobiDB-lite"/>
    </source>
</evidence>
<dbReference type="RefSeq" id="XP_009519183.1">
    <property type="nucleotide sequence ID" value="XM_009520888.1"/>
</dbReference>
<dbReference type="InterPro" id="IPR011989">
    <property type="entry name" value="ARM-like"/>
</dbReference>
<dbReference type="InterPro" id="IPR011009">
    <property type="entry name" value="Kinase-like_dom_sf"/>
</dbReference>
<dbReference type="Pfam" id="PF00069">
    <property type="entry name" value="Pkinase"/>
    <property type="match status" value="1"/>
</dbReference>
<dbReference type="InterPro" id="IPR056597">
    <property type="entry name" value="ARM_LRRK2"/>
</dbReference>
<evidence type="ECO:0000313" key="5">
    <source>
        <dbReference type="EMBL" id="EGZ23895.1"/>
    </source>
</evidence>
<sequence>MESLASWNGLAIDRSEVALDEEGQGLLGQTPHWNVRKGKCSGAQVVLYSCRSTPLKLELWTVAIDTLKHYVAPFAHPNIVQFLGVVTPLEQVENDVPPPHECIVTEYLPTSLYDVLHRDRVCLSRREIAFIAIQILQGLLFLHRKQQSLGVCLTSKKVMMDGAKGVKLRRFGFELVLRSGKAPSQLSSPALTTVYEMAPELRTSSRSQTRCSTNSSLASPTTDDSNAAEFTSLQQDLYAFGVLLLEMCACEKPTNELFNRISCAKQIDPVFYKALELTLSLEGVIASENRRKSSAHVQADDLLNVLVANEQHRATEELRLSSSSFPSFLYADRYFASKEAEQIEIKVRERDRRGEVDLKRLSAVEQELLDEQKNFAVLVLQLEQAQQMGAQETKEKERLQSQLELKEKQLRQRDEEVNQLKAKIQSQEEHVSRLQVSLDEELKRIEALQLSKIADAEEKQGLLFEILKLKDEKRKLSIEKEGVEAERAAIARKVGGEKETLEDLEGRLTQAIHRWEEEQRVRRKIERQAEAASRQLLQMEEERCSYSSVLQQSPTRKLAPKESLSYVLALKDKEVDELSRRLQGALASQVSLQSDISRLEASLSEASAEKDALLAEQADARRDLLSLNSRIDEHVGDIAALRKQLQGANTEIEVLKARIADFEEELDRQAKKKAEEDKARKLKQCLTPQCDAPRYLVGASGYCKECEERSGRAPFVRDAKKQRHRRHRSWDDASIGGVGVRKAVKNIPIMKLVRVLTGGDNEDARVEDADQQQLLKALKQLTSLLKSDDSLKDDLPECLVIKSVLTLMHQHRSNLVLQLECCRCLSVAVFNHDRNRLIVVAEGGVDPVVAAMKLFQLEPKMQEASCVLLTNLAHNCETNRKRILDGGGIDAVLQAMQTFPEHPGVQKRSCWALLTLAGSDLMCDSIAMRGGLGAIIAAMLNCPADDHVQYYGSWALVNLLSGTERLQAFARREGVREVAEAAHACFPEHEGIQEKTLEILRLLG</sequence>
<dbReference type="SMART" id="SM00220">
    <property type="entry name" value="S_TKc"/>
    <property type="match status" value="1"/>
</dbReference>
<dbReference type="SUPFAM" id="SSF48371">
    <property type="entry name" value="ARM repeat"/>
    <property type="match status" value="1"/>
</dbReference>